<protein>
    <submittedName>
        <fullName evidence="1">Uncharacterized protein</fullName>
    </submittedName>
</protein>
<accession>A0A445AZ05</accession>
<organism evidence="1 2">
    <name type="scientific">Arachis hypogaea</name>
    <name type="common">Peanut</name>
    <dbReference type="NCBI Taxonomy" id="3818"/>
    <lineage>
        <taxon>Eukaryota</taxon>
        <taxon>Viridiplantae</taxon>
        <taxon>Streptophyta</taxon>
        <taxon>Embryophyta</taxon>
        <taxon>Tracheophyta</taxon>
        <taxon>Spermatophyta</taxon>
        <taxon>Magnoliopsida</taxon>
        <taxon>eudicotyledons</taxon>
        <taxon>Gunneridae</taxon>
        <taxon>Pentapetalae</taxon>
        <taxon>rosids</taxon>
        <taxon>fabids</taxon>
        <taxon>Fabales</taxon>
        <taxon>Fabaceae</taxon>
        <taxon>Papilionoideae</taxon>
        <taxon>50 kb inversion clade</taxon>
        <taxon>dalbergioids sensu lato</taxon>
        <taxon>Dalbergieae</taxon>
        <taxon>Pterocarpus clade</taxon>
        <taxon>Arachis</taxon>
    </lineage>
</organism>
<comment type="caution">
    <text evidence="1">The sequence shown here is derived from an EMBL/GenBank/DDBJ whole genome shotgun (WGS) entry which is preliminary data.</text>
</comment>
<dbReference type="EMBL" id="SDMP01000011">
    <property type="protein sequence ID" value="RYR31663.1"/>
    <property type="molecule type" value="Genomic_DNA"/>
</dbReference>
<proteinExistence type="predicted"/>
<sequence length="165" mass="18770">MLVLVGVLSEVFTKFFCPYGKNEEVNGDKEGESAITCQTKAIAKVFKETSQEKKDIVEEMGFGALAHVLEMNVSHNLLRELIDFYDYYHGCLKTLHEKIYITSDKIAAALGINHSENHFPKKVDYGKLNPADKQIIDSFKCIMLASLTKSILEMSVEREENRQKF</sequence>
<evidence type="ECO:0000313" key="1">
    <source>
        <dbReference type="EMBL" id="RYR31663.1"/>
    </source>
</evidence>
<dbReference type="AlphaFoldDB" id="A0A445AZ05"/>
<gene>
    <name evidence="1" type="ORF">Ahy_B01g056522</name>
</gene>
<keyword evidence="2" id="KW-1185">Reference proteome</keyword>
<evidence type="ECO:0000313" key="2">
    <source>
        <dbReference type="Proteomes" id="UP000289738"/>
    </source>
</evidence>
<reference evidence="1 2" key="1">
    <citation type="submission" date="2019-01" db="EMBL/GenBank/DDBJ databases">
        <title>Sequencing of cultivated peanut Arachis hypogaea provides insights into genome evolution and oil improvement.</title>
        <authorList>
            <person name="Chen X."/>
        </authorList>
    </citation>
    <scope>NUCLEOTIDE SEQUENCE [LARGE SCALE GENOMIC DNA]</scope>
    <source>
        <strain evidence="2">cv. Fuhuasheng</strain>
        <tissue evidence="1">Leaves</tissue>
    </source>
</reference>
<dbReference type="Proteomes" id="UP000289738">
    <property type="component" value="Chromosome B01"/>
</dbReference>
<name>A0A445AZ05_ARAHY</name>